<feature type="transmembrane region" description="Helical" evidence="6">
    <location>
        <begin position="121"/>
        <end position="138"/>
    </location>
</feature>
<evidence type="ECO:0000313" key="7">
    <source>
        <dbReference type="EnsemblMetazoa" id="AATE011983-PA.1"/>
    </source>
</evidence>
<keyword evidence="4 6" id="KW-0472">Membrane</keyword>
<dbReference type="InterPro" id="IPR050549">
    <property type="entry name" value="MFS_Trehalose_Transporter"/>
</dbReference>
<evidence type="ECO:0000256" key="1">
    <source>
        <dbReference type="ARBA" id="ARBA00004370"/>
    </source>
</evidence>
<feature type="transmembrane region" description="Helical" evidence="6">
    <location>
        <begin position="177"/>
        <end position="196"/>
    </location>
</feature>
<feature type="transmembrane region" description="Helical" evidence="6">
    <location>
        <begin position="47"/>
        <end position="70"/>
    </location>
</feature>
<feature type="transmembrane region" description="Helical" evidence="6">
    <location>
        <begin position="324"/>
        <end position="343"/>
    </location>
</feature>
<dbReference type="Pfam" id="PF00083">
    <property type="entry name" value="Sugar_tr"/>
    <property type="match status" value="1"/>
</dbReference>
<dbReference type="AlphaFoldDB" id="A0A182J5Y8"/>
<dbReference type="GO" id="GO:0016020">
    <property type="term" value="C:membrane"/>
    <property type="evidence" value="ECO:0007669"/>
    <property type="project" value="UniProtKB-SubCell"/>
</dbReference>
<feature type="transmembrane region" description="Helical" evidence="6">
    <location>
        <begin position="394"/>
        <end position="413"/>
    </location>
</feature>
<name>A0A182J5Y8_ANOAO</name>
<dbReference type="STRING" id="41427.A0A182J5Y8"/>
<dbReference type="Gene3D" id="1.20.1250.20">
    <property type="entry name" value="MFS general substrate transporter like domains"/>
    <property type="match status" value="1"/>
</dbReference>
<feature type="region of interest" description="Disordered" evidence="5">
    <location>
        <begin position="502"/>
        <end position="539"/>
    </location>
</feature>
<proteinExistence type="predicted"/>
<dbReference type="PANTHER" id="PTHR48021">
    <property type="match status" value="1"/>
</dbReference>
<feature type="compositionally biased region" description="Low complexity" evidence="5">
    <location>
        <begin position="502"/>
        <end position="520"/>
    </location>
</feature>
<comment type="subcellular location">
    <subcellularLocation>
        <location evidence="1">Membrane</location>
    </subcellularLocation>
</comment>
<feature type="transmembrane region" description="Helical" evidence="6">
    <location>
        <begin position="355"/>
        <end position="374"/>
    </location>
</feature>
<dbReference type="InterPro" id="IPR005828">
    <property type="entry name" value="MFS_sugar_transport-like"/>
</dbReference>
<evidence type="ECO:0000256" key="3">
    <source>
        <dbReference type="ARBA" id="ARBA00022989"/>
    </source>
</evidence>
<keyword evidence="2 6" id="KW-0812">Transmembrane</keyword>
<feature type="transmembrane region" description="Helical" evidence="6">
    <location>
        <begin position="456"/>
        <end position="478"/>
    </location>
</feature>
<evidence type="ECO:0000256" key="6">
    <source>
        <dbReference type="SAM" id="Phobius"/>
    </source>
</evidence>
<evidence type="ECO:0000256" key="4">
    <source>
        <dbReference type="ARBA" id="ARBA00023136"/>
    </source>
</evidence>
<protein>
    <recommendedName>
        <fullName evidence="8">Major facilitator superfamily (MFS) profile domain-containing protein</fullName>
    </recommendedName>
</protein>
<dbReference type="VEuPathDB" id="VectorBase:AATE011983"/>
<dbReference type="InterPro" id="IPR036259">
    <property type="entry name" value="MFS_trans_sf"/>
</dbReference>
<dbReference type="GO" id="GO:0022857">
    <property type="term" value="F:transmembrane transporter activity"/>
    <property type="evidence" value="ECO:0007669"/>
    <property type="project" value="InterPro"/>
</dbReference>
<dbReference type="EnsemblMetazoa" id="AATE011983-RA">
    <property type="protein sequence ID" value="AATE011983-PA.1"/>
    <property type="gene ID" value="AATE011983"/>
</dbReference>
<keyword evidence="3 6" id="KW-1133">Transmembrane helix</keyword>
<accession>A0A182J5Y8</accession>
<sequence length="552" mass="59091">MAREPTKIQSQSSTLRILSNQISNNSSHSSSSAASKEMHQKLPDGRWTALLLAIVAALSYATAGTMLGWSNGALRRFDAHQQLLLLTDNWRFSLAATPALVVVVTAFAVHRCYYWVGTKTFLLTGALLAVGSAILEALGRTFWWLSAARILAGIATGITFTLVPSYVDEFCIAKKPLMGDLLAAAFPVGILLRFAADWLVPVVAIPWVTLCWAVVPGCGAVCLLLLPESARFLCATGRVSQAAAVLQRTNSLEPDEVQWDASVQAALSRWQLPAPGLLEAVRHQGNLIQLVPLLALFAFQAFVGALPMLFHLTNLLELAGYERAPARAATLLAAVFVAGTLLGRKLLRCPHLHRSLLMAASLVTAGAMFALGWHCHERRTRAVDLIPEPGDWPLLALGLVFAAYAAGFHRQPWALLELEARDENLFALRTLAVAICWGSVYLAVRLLPVLLRTIGVGWLFWNTGLVALFAALLVLVGVPRSDDFAHKTLPTTAGLFSASITSSSSSSSSSPGTPTPAASANCWPRSTATSPSSTVNIPDDSGVNLPLPVAMV</sequence>
<feature type="compositionally biased region" description="Polar residues" evidence="5">
    <location>
        <begin position="524"/>
        <end position="536"/>
    </location>
</feature>
<feature type="transmembrane region" description="Helical" evidence="6">
    <location>
        <begin position="90"/>
        <end position="109"/>
    </location>
</feature>
<reference evidence="7" key="1">
    <citation type="submission" date="2022-08" db="UniProtKB">
        <authorList>
            <consortium name="EnsemblMetazoa"/>
        </authorList>
    </citation>
    <scope>IDENTIFICATION</scope>
    <source>
        <strain evidence="7">EBRO</strain>
    </source>
</reference>
<feature type="transmembrane region" description="Helical" evidence="6">
    <location>
        <begin position="290"/>
        <end position="312"/>
    </location>
</feature>
<feature type="transmembrane region" description="Helical" evidence="6">
    <location>
        <begin position="144"/>
        <end position="165"/>
    </location>
</feature>
<organism evidence="7">
    <name type="scientific">Anopheles atroparvus</name>
    <name type="common">European mosquito</name>
    <dbReference type="NCBI Taxonomy" id="41427"/>
    <lineage>
        <taxon>Eukaryota</taxon>
        <taxon>Metazoa</taxon>
        <taxon>Ecdysozoa</taxon>
        <taxon>Arthropoda</taxon>
        <taxon>Hexapoda</taxon>
        <taxon>Insecta</taxon>
        <taxon>Pterygota</taxon>
        <taxon>Neoptera</taxon>
        <taxon>Endopterygota</taxon>
        <taxon>Diptera</taxon>
        <taxon>Nematocera</taxon>
        <taxon>Culicoidea</taxon>
        <taxon>Culicidae</taxon>
        <taxon>Anophelinae</taxon>
        <taxon>Anopheles</taxon>
    </lineage>
</organism>
<evidence type="ECO:0000256" key="2">
    <source>
        <dbReference type="ARBA" id="ARBA00022692"/>
    </source>
</evidence>
<feature type="transmembrane region" description="Helical" evidence="6">
    <location>
        <begin position="202"/>
        <end position="226"/>
    </location>
</feature>
<dbReference type="SUPFAM" id="SSF103473">
    <property type="entry name" value="MFS general substrate transporter"/>
    <property type="match status" value="1"/>
</dbReference>
<evidence type="ECO:0000256" key="5">
    <source>
        <dbReference type="SAM" id="MobiDB-lite"/>
    </source>
</evidence>
<dbReference type="PANTHER" id="PTHR48021:SF96">
    <property type="entry name" value="FACILITATED TREHALOSE TRANSPORTER TRET1-1-RELATED"/>
    <property type="match status" value="1"/>
</dbReference>
<feature type="transmembrane region" description="Helical" evidence="6">
    <location>
        <begin position="425"/>
        <end position="444"/>
    </location>
</feature>
<evidence type="ECO:0008006" key="8">
    <source>
        <dbReference type="Google" id="ProtNLM"/>
    </source>
</evidence>